<gene>
    <name evidence="2" type="ORF">DERP_014119</name>
</gene>
<protein>
    <submittedName>
        <fullName evidence="2">Uncharacterized protein</fullName>
    </submittedName>
</protein>
<feature type="transmembrane region" description="Helical" evidence="1">
    <location>
        <begin position="30"/>
        <end position="50"/>
    </location>
</feature>
<dbReference type="EMBL" id="NJHN03000102">
    <property type="protein sequence ID" value="KAH9414950.1"/>
    <property type="molecule type" value="Genomic_DNA"/>
</dbReference>
<keyword evidence="1" id="KW-1133">Transmembrane helix</keyword>
<keyword evidence="1" id="KW-0472">Membrane</keyword>
<dbReference type="Proteomes" id="UP000887458">
    <property type="component" value="Unassembled WGS sequence"/>
</dbReference>
<accession>A0ABQ8IXB2</accession>
<proteinExistence type="predicted"/>
<evidence type="ECO:0000313" key="2">
    <source>
        <dbReference type="EMBL" id="KAH9414950.1"/>
    </source>
</evidence>
<reference evidence="2 3" key="2">
    <citation type="journal article" date="2022" name="Mol. Biol. Evol.">
        <title>Comparative Genomics Reveals Insights into the Divergent Evolution of Astigmatic Mites and Household Pest Adaptations.</title>
        <authorList>
            <person name="Xiong Q."/>
            <person name="Wan A.T."/>
            <person name="Liu X."/>
            <person name="Fung C.S."/>
            <person name="Xiao X."/>
            <person name="Malainual N."/>
            <person name="Hou J."/>
            <person name="Wang L."/>
            <person name="Wang M."/>
            <person name="Yang K.Y."/>
            <person name="Cui Y."/>
            <person name="Leung E.L."/>
            <person name="Nong W."/>
            <person name="Shin S.K."/>
            <person name="Au S.W."/>
            <person name="Jeong K.Y."/>
            <person name="Chew F.T."/>
            <person name="Hui J.H."/>
            <person name="Leung T.F."/>
            <person name="Tungtrongchitr A."/>
            <person name="Zhong N."/>
            <person name="Liu Z."/>
            <person name="Tsui S.K."/>
        </authorList>
    </citation>
    <scope>NUCLEOTIDE SEQUENCE [LARGE SCALE GENOMIC DNA]</scope>
    <source>
        <strain evidence="2">Derp</strain>
    </source>
</reference>
<evidence type="ECO:0000256" key="1">
    <source>
        <dbReference type="SAM" id="Phobius"/>
    </source>
</evidence>
<keyword evidence="3" id="KW-1185">Reference proteome</keyword>
<reference evidence="2 3" key="1">
    <citation type="journal article" date="2018" name="J. Allergy Clin. Immunol.">
        <title>High-quality assembly of Dermatophagoides pteronyssinus genome and transcriptome reveals a wide range of novel allergens.</title>
        <authorList>
            <person name="Liu X.Y."/>
            <person name="Yang K.Y."/>
            <person name="Wang M.Q."/>
            <person name="Kwok J.S."/>
            <person name="Zeng X."/>
            <person name="Yang Z."/>
            <person name="Xiao X.J."/>
            <person name="Lau C.P."/>
            <person name="Li Y."/>
            <person name="Huang Z.M."/>
            <person name="Ba J.G."/>
            <person name="Yim A.K."/>
            <person name="Ouyang C.Y."/>
            <person name="Ngai S.M."/>
            <person name="Chan T.F."/>
            <person name="Leung E.L."/>
            <person name="Liu L."/>
            <person name="Liu Z.G."/>
            <person name="Tsui S.K."/>
        </authorList>
    </citation>
    <scope>NUCLEOTIDE SEQUENCE [LARGE SCALE GENOMIC DNA]</scope>
    <source>
        <strain evidence="2">Derp</strain>
    </source>
</reference>
<sequence length="75" mass="8953">MLIYFSSPVLAIISRPFIINDDKVDRKKNGILWCCACNTILVFFIISNNWIIEPLWINHAFGYLWILKWTLYIEM</sequence>
<evidence type="ECO:0000313" key="3">
    <source>
        <dbReference type="Proteomes" id="UP000887458"/>
    </source>
</evidence>
<organism evidence="2 3">
    <name type="scientific">Dermatophagoides pteronyssinus</name>
    <name type="common">European house dust mite</name>
    <dbReference type="NCBI Taxonomy" id="6956"/>
    <lineage>
        <taxon>Eukaryota</taxon>
        <taxon>Metazoa</taxon>
        <taxon>Ecdysozoa</taxon>
        <taxon>Arthropoda</taxon>
        <taxon>Chelicerata</taxon>
        <taxon>Arachnida</taxon>
        <taxon>Acari</taxon>
        <taxon>Acariformes</taxon>
        <taxon>Sarcoptiformes</taxon>
        <taxon>Astigmata</taxon>
        <taxon>Psoroptidia</taxon>
        <taxon>Analgoidea</taxon>
        <taxon>Pyroglyphidae</taxon>
        <taxon>Dermatophagoidinae</taxon>
        <taxon>Dermatophagoides</taxon>
    </lineage>
</organism>
<name>A0ABQ8IXB2_DERPT</name>
<keyword evidence="1" id="KW-0812">Transmembrane</keyword>
<comment type="caution">
    <text evidence="2">The sequence shown here is derived from an EMBL/GenBank/DDBJ whole genome shotgun (WGS) entry which is preliminary data.</text>
</comment>